<feature type="non-terminal residue" evidence="1">
    <location>
        <position position="1"/>
    </location>
</feature>
<dbReference type="EMBL" id="CAKXAJ010016850">
    <property type="protein sequence ID" value="CAH2216789.1"/>
    <property type="molecule type" value="Genomic_DNA"/>
</dbReference>
<reference evidence="1" key="1">
    <citation type="submission" date="2022-03" db="EMBL/GenBank/DDBJ databases">
        <authorList>
            <person name="Lindestad O."/>
        </authorList>
    </citation>
    <scope>NUCLEOTIDE SEQUENCE</scope>
</reference>
<proteinExistence type="predicted"/>
<evidence type="ECO:0000313" key="2">
    <source>
        <dbReference type="Proteomes" id="UP000838756"/>
    </source>
</evidence>
<protein>
    <submittedName>
        <fullName evidence="1">Jg3635 protein</fullName>
    </submittedName>
</protein>
<name>A0A8S4QQ94_9NEOP</name>
<sequence length="31" mass="3503">KHRAGAPLRRRRDAGSLRLLLCRDLTAAPFD</sequence>
<organism evidence="1 2">
    <name type="scientific">Pararge aegeria aegeria</name>
    <dbReference type="NCBI Taxonomy" id="348720"/>
    <lineage>
        <taxon>Eukaryota</taxon>
        <taxon>Metazoa</taxon>
        <taxon>Ecdysozoa</taxon>
        <taxon>Arthropoda</taxon>
        <taxon>Hexapoda</taxon>
        <taxon>Insecta</taxon>
        <taxon>Pterygota</taxon>
        <taxon>Neoptera</taxon>
        <taxon>Endopterygota</taxon>
        <taxon>Lepidoptera</taxon>
        <taxon>Glossata</taxon>
        <taxon>Ditrysia</taxon>
        <taxon>Papilionoidea</taxon>
        <taxon>Nymphalidae</taxon>
        <taxon>Satyrinae</taxon>
        <taxon>Satyrini</taxon>
        <taxon>Parargina</taxon>
        <taxon>Pararge</taxon>
    </lineage>
</organism>
<dbReference type="AlphaFoldDB" id="A0A8S4QQ94"/>
<dbReference type="Proteomes" id="UP000838756">
    <property type="component" value="Unassembled WGS sequence"/>
</dbReference>
<gene>
    <name evidence="1" type="primary">jg3635</name>
    <name evidence="1" type="ORF">PAEG_LOCUS4746</name>
</gene>
<evidence type="ECO:0000313" key="1">
    <source>
        <dbReference type="EMBL" id="CAH2216789.1"/>
    </source>
</evidence>
<accession>A0A8S4QQ94</accession>
<keyword evidence="2" id="KW-1185">Reference proteome</keyword>
<comment type="caution">
    <text evidence="1">The sequence shown here is derived from an EMBL/GenBank/DDBJ whole genome shotgun (WGS) entry which is preliminary data.</text>
</comment>